<proteinExistence type="predicted"/>
<feature type="transmembrane region" description="Helical" evidence="1">
    <location>
        <begin position="25"/>
        <end position="44"/>
    </location>
</feature>
<accession>A0A1B2I6T6</accession>
<organism evidence="2 3">
    <name type="scientific">Cloacibacillus porcorum</name>
    <dbReference type="NCBI Taxonomy" id="1197717"/>
    <lineage>
        <taxon>Bacteria</taxon>
        <taxon>Thermotogati</taxon>
        <taxon>Synergistota</taxon>
        <taxon>Synergistia</taxon>
        <taxon>Synergistales</taxon>
        <taxon>Synergistaceae</taxon>
        <taxon>Cloacibacillus</taxon>
    </lineage>
</organism>
<reference evidence="2" key="1">
    <citation type="submission" date="2016-08" db="EMBL/GenBank/DDBJ databases">
        <title>Complete genome of Cloacibacillus porcorum.</title>
        <authorList>
            <person name="Looft T."/>
            <person name="Bayles D.O."/>
            <person name="Alt D.P."/>
        </authorList>
    </citation>
    <scope>NUCLEOTIDE SEQUENCE [LARGE SCALE GENOMIC DNA]</scope>
    <source>
        <strain evidence="2">CL-84</strain>
    </source>
</reference>
<dbReference type="RefSeq" id="WP_066746494.1">
    <property type="nucleotide sequence ID" value="NZ_CP016757.1"/>
</dbReference>
<keyword evidence="1" id="KW-0812">Transmembrane</keyword>
<dbReference type="GeneID" id="83059419"/>
<evidence type="ECO:0000313" key="2">
    <source>
        <dbReference type="EMBL" id="ANZ45698.1"/>
    </source>
</evidence>
<protein>
    <submittedName>
        <fullName evidence="2">Uncharacterized protein</fullName>
    </submittedName>
</protein>
<keyword evidence="1" id="KW-0472">Membrane</keyword>
<dbReference type="KEGG" id="cpor:BED41_11795"/>
<sequence length="59" mass="6611">MSEKEAIINKKIVCKERTTIFSEKLVLGSLIFILSFVLLAYLLGNAEIVSNPLVPSRIF</sequence>
<name>A0A1B2I6T6_9BACT</name>
<keyword evidence="1" id="KW-1133">Transmembrane helix</keyword>
<keyword evidence="3" id="KW-1185">Reference proteome</keyword>
<evidence type="ECO:0000313" key="3">
    <source>
        <dbReference type="Proteomes" id="UP000093044"/>
    </source>
</evidence>
<dbReference type="AlphaFoldDB" id="A0A1B2I6T6"/>
<evidence type="ECO:0000256" key="1">
    <source>
        <dbReference type="SAM" id="Phobius"/>
    </source>
</evidence>
<dbReference type="EMBL" id="CP016757">
    <property type="protein sequence ID" value="ANZ45698.1"/>
    <property type="molecule type" value="Genomic_DNA"/>
</dbReference>
<dbReference type="Proteomes" id="UP000093044">
    <property type="component" value="Chromosome"/>
</dbReference>
<gene>
    <name evidence="2" type="ORF">BED41_11795</name>
</gene>